<dbReference type="InterPro" id="IPR032675">
    <property type="entry name" value="LRR_dom_sf"/>
</dbReference>
<dbReference type="WBParaSite" id="sdigi.contig349.g7649.t1">
    <property type="protein sequence ID" value="sdigi.contig349.g7649.t1"/>
    <property type="gene ID" value="sdigi.contig349.g7649"/>
</dbReference>
<dbReference type="Proteomes" id="UP000887581">
    <property type="component" value="Unplaced"/>
</dbReference>
<proteinExistence type="predicted"/>
<organism evidence="1 2">
    <name type="scientific">Setaria digitata</name>
    <dbReference type="NCBI Taxonomy" id="48799"/>
    <lineage>
        <taxon>Eukaryota</taxon>
        <taxon>Metazoa</taxon>
        <taxon>Ecdysozoa</taxon>
        <taxon>Nematoda</taxon>
        <taxon>Chromadorea</taxon>
        <taxon>Rhabditida</taxon>
        <taxon>Spirurina</taxon>
        <taxon>Spiruromorpha</taxon>
        <taxon>Filarioidea</taxon>
        <taxon>Setariidae</taxon>
        <taxon>Setaria</taxon>
    </lineage>
</organism>
<dbReference type="AlphaFoldDB" id="A0A915PV32"/>
<dbReference type="SUPFAM" id="SSF52058">
    <property type="entry name" value="L domain-like"/>
    <property type="match status" value="1"/>
</dbReference>
<name>A0A915PV32_9BILA</name>
<evidence type="ECO:0000313" key="2">
    <source>
        <dbReference type="WBParaSite" id="sdigi.contig349.g7649.t1"/>
    </source>
</evidence>
<reference evidence="2" key="1">
    <citation type="submission" date="2022-11" db="UniProtKB">
        <authorList>
            <consortium name="WormBaseParasite"/>
        </authorList>
    </citation>
    <scope>IDENTIFICATION</scope>
</reference>
<protein>
    <submittedName>
        <fullName evidence="2">DUF4283 domain-containing protein</fullName>
    </submittedName>
</protein>
<accession>A0A915PV32</accession>
<dbReference type="Gene3D" id="3.80.10.10">
    <property type="entry name" value="Ribonuclease Inhibitor"/>
    <property type="match status" value="1"/>
</dbReference>
<keyword evidence="1" id="KW-1185">Reference proteome</keyword>
<sequence>MIIELAKLFGKLTIFHMEMKDSPNQPIIIDNELETLHALKLININATFTDNIPEWINYIERIHIEKASLTTVPFWLIYSSKLTRIFFRETAIDNLMLIAKLRALRSLKVTKSMIGSLEKVEILGDAIQEIDLSNNQEPGGEMAERSKALV</sequence>
<evidence type="ECO:0000313" key="1">
    <source>
        <dbReference type="Proteomes" id="UP000887581"/>
    </source>
</evidence>